<reference evidence="1" key="1">
    <citation type="submission" date="2021-02" db="EMBL/GenBank/DDBJ databases">
        <title>Natrosporangium hydrolyticum gen. nov., sp. nov, a haloalkaliphilic actinobacterium from a soda solonchak soil.</title>
        <authorList>
            <person name="Sorokin D.Y."/>
            <person name="Khijniak T.V."/>
            <person name="Zakharycheva A.P."/>
            <person name="Boueva O.V."/>
            <person name="Ariskina E.V."/>
            <person name="Hahnke R.L."/>
            <person name="Bunk B."/>
            <person name="Sproer C."/>
            <person name="Schumann P."/>
            <person name="Evtushenko L.I."/>
            <person name="Kublanov I.V."/>
        </authorList>
    </citation>
    <scope>NUCLEOTIDE SEQUENCE</scope>
    <source>
        <strain evidence="1">DSM 106523</strain>
    </source>
</reference>
<dbReference type="EMBL" id="CP070499">
    <property type="protein sequence ID" value="QSB15894.1"/>
    <property type="molecule type" value="Genomic_DNA"/>
</dbReference>
<evidence type="ECO:0000313" key="1">
    <source>
        <dbReference type="EMBL" id="QSB15894.1"/>
    </source>
</evidence>
<dbReference type="InterPro" id="IPR016192">
    <property type="entry name" value="APOBEC/CMP_deaminase_Zn-bd"/>
</dbReference>
<sequence length="161" mass="16899">MIDEPVTPVTAPPEMSPGDVELLDIAQQLLRQVWVAGRHEVATALRTPDGAVHTGVHLEGSCRRSSICAEAVALGAARVGLPPDAPLTVESVVSVQVKPAGAFRIIAPCGVCRELLSDYSPQARVWLTAVVTTGPGQVPAADQITAVAAIDLLPDKTRRAW</sequence>
<protein>
    <recommendedName>
        <fullName evidence="3">Cytidine deaminase</fullName>
    </recommendedName>
</protein>
<dbReference type="InterPro" id="IPR016193">
    <property type="entry name" value="Cytidine_deaminase-like"/>
</dbReference>
<gene>
    <name evidence="1" type="ORF">JQS43_06055</name>
</gene>
<dbReference type="RefSeq" id="WP_239678086.1">
    <property type="nucleotide sequence ID" value="NZ_CP070499.1"/>
</dbReference>
<dbReference type="Gene3D" id="3.40.140.10">
    <property type="entry name" value="Cytidine Deaminase, domain 2"/>
    <property type="match status" value="1"/>
</dbReference>
<proteinExistence type="predicted"/>
<dbReference type="GO" id="GO:0016787">
    <property type="term" value="F:hydrolase activity"/>
    <property type="evidence" value="ECO:0007669"/>
    <property type="project" value="InterPro"/>
</dbReference>
<dbReference type="AlphaFoldDB" id="A0A895YDL1"/>
<name>A0A895YDL1_9ACTN</name>
<organism evidence="1 2">
    <name type="scientific">Natronosporangium hydrolyticum</name>
    <dbReference type="NCBI Taxonomy" id="2811111"/>
    <lineage>
        <taxon>Bacteria</taxon>
        <taxon>Bacillati</taxon>
        <taxon>Actinomycetota</taxon>
        <taxon>Actinomycetes</taxon>
        <taxon>Micromonosporales</taxon>
        <taxon>Micromonosporaceae</taxon>
        <taxon>Natronosporangium</taxon>
    </lineage>
</organism>
<evidence type="ECO:0008006" key="3">
    <source>
        <dbReference type="Google" id="ProtNLM"/>
    </source>
</evidence>
<dbReference type="SUPFAM" id="SSF53927">
    <property type="entry name" value="Cytidine deaminase-like"/>
    <property type="match status" value="1"/>
</dbReference>
<keyword evidence="2" id="KW-1185">Reference proteome</keyword>
<dbReference type="PROSITE" id="PS00903">
    <property type="entry name" value="CYT_DCMP_DEAMINASES_1"/>
    <property type="match status" value="1"/>
</dbReference>
<dbReference type="GO" id="GO:0008270">
    <property type="term" value="F:zinc ion binding"/>
    <property type="evidence" value="ECO:0007669"/>
    <property type="project" value="InterPro"/>
</dbReference>
<evidence type="ECO:0000313" key="2">
    <source>
        <dbReference type="Proteomes" id="UP000662857"/>
    </source>
</evidence>
<dbReference type="KEGG" id="nhy:JQS43_06055"/>
<dbReference type="CDD" id="cd01283">
    <property type="entry name" value="cytidine_deaminase"/>
    <property type="match status" value="1"/>
</dbReference>
<dbReference type="Proteomes" id="UP000662857">
    <property type="component" value="Chromosome"/>
</dbReference>
<accession>A0A895YDL1</accession>